<dbReference type="Gene3D" id="3.40.50.150">
    <property type="entry name" value="Vaccinia Virus protein VP39"/>
    <property type="match status" value="2"/>
</dbReference>
<reference evidence="4" key="1">
    <citation type="submission" date="2022-11" db="EMBL/GenBank/DDBJ databases">
        <title>Centuries of genome instability and evolution in soft-shell clam transmissible cancer (bioRxiv).</title>
        <authorList>
            <person name="Hart S.F.M."/>
            <person name="Yonemitsu M.A."/>
            <person name="Giersch R.M."/>
            <person name="Beal B.F."/>
            <person name="Arriagada G."/>
            <person name="Davis B.W."/>
            <person name="Ostrander E.A."/>
            <person name="Goff S.P."/>
            <person name="Metzger M.J."/>
        </authorList>
    </citation>
    <scope>NUCLEOTIDE SEQUENCE</scope>
    <source>
        <strain evidence="4">MELC-2E11</strain>
        <tissue evidence="4">Siphon/mantle</tissue>
    </source>
</reference>
<keyword evidence="3" id="KW-0949">S-adenosyl-L-methionine</keyword>
<accession>A0ABY7E9S6</accession>
<proteinExistence type="predicted"/>
<evidence type="ECO:0000313" key="4">
    <source>
        <dbReference type="EMBL" id="WAR06798.1"/>
    </source>
</evidence>
<protein>
    <submittedName>
        <fullName evidence="4">COQ3-like protein</fullName>
    </submittedName>
</protein>
<dbReference type="SUPFAM" id="SSF53335">
    <property type="entry name" value="S-adenosyl-L-methionine-dependent methyltransferases"/>
    <property type="match status" value="2"/>
</dbReference>
<gene>
    <name evidence="4" type="ORF">MAR_016756</name>
</gene>
<sequence>MALQGLSRIEFPPMNGVFFARLHRTSGWCQHLESRPKRHYGTNRPVVTHTMDEEELKLFRSLANSWWNETGDFEALHAMNKLRVPFIRDGLVQTREEPSPSISQPLQGLSIVDVGSGGGLLSEPGGSLFVTTMNKTLLSKGLAIYGAERVFRVVPEGTHDWEKFVPPEDLRALLEKNGMHTRLIHGMLYMPVLREWRWVQDTNINYALHAVKD</sequence>
<evidence type="ECO:0000313" key="5">
    <source>
        <dbReference type="Proteomes" id="UP001164746"/>
    </source>
</evidence>
<dbReference type="Proteomes" id="UP001164746">
    <property type="component" value="Chromosome 6"/>
</dbReference>
<dbReference type="EMBL" id="CP111017">
    <property type="protein sequence ID" value="WAR06798.1"/>
    <property type="molecule type" value="Genomic_DNA"/>
</dbReference>
<dbReference type="PANTHER" id="PTHR43464:SF19">
    <property type="entry name" value="UBIQUINONE BIOSYNTHESIS O-METHYLTRANSFERASE, MITOCHONDRIAL"/>
    <property type="match status" value="1"/>
</dbReference>
<dbReference type="PANTHER" id="PTHR43464">
    <property type="entry name" value="METHYLTRANSFERASE"/>
    <property type="match status" value="1"/>
</dbReference>
<keyword evidence="1" id="KW-0489">Methyltransferase</keyword>
<organism evidence="4 5">
    <name type="scientific">Mya arenaria</name>
    <name type="common">Soft-shell clam</name>
    <dbReference type="NCBI Taxonomy" id="6604"/>
    <lineage>
        <taxon>Eukaryota</taxon>
        <taxon>Metazoa</taxon>
        <taxon>Spiralia</taxon>
        <taxon>Lophotrochozoa</taxon>
        <taxon>Mollusca</taxon>
        <taxon>Bivalvia</taxon>
        <taxon>Autobranchia</taxon>
        <taxon>Heteroconchia</taxon>
        <taxon>Euheterodonta</taxon>
        <taxon>Imparidentia</taxon>
        <taxon>Neoheterodontei</taxon>
        <taxon>Myida</taxon>
        <taxon>Myoidea</taxon>
        <taxon>Myidae</taxon>
        <taxon>Mya</taxon>
    </lineage>
</organism>
<evidence type="ECO:0000256" key="1">
    <source>
        <dbReference type="ARBA" id="ARBA00022603"/>
    </source>
</evidence>
<evidence type="ECO:0000256" key="3">
    <source>
        <dbReference type="ARBA" id="ARBA00022691"/>
    </source>
</evidence>
<dbReference type="InterPro" id="IPR029063">
    <property type="entry name" value="SAM-dependent_MTases_sf"/>
</dbReference>
<evidence type="ECO:0000256" key="2">
    <source>
        <dbReference type="ARBA" id="ARBA00022679"/>
    </source>
</evidence>
<keyword evidence="2" id="KW-0808">Transferase</keyword>
<keyword evidence="5" id="KW-1185">Reference proteome</keyword>
<name>A0ABY7E9S6_MYAAR</name>